<dbReference type="CDD" id="cd03259">
    <property type="entry name" value="ABC_Carb_Solutes_like"/>
    <property type="match status" value="1"/>
</dbReference>
<dbReference type="Pfam" id="PF08402">
    <property type="entry name" value="TOBE_2"/>
    <property type="match status" value="1"/>
</dbReference>
<keyword evidence="1" id="KW-0813">Transport</keyword>
<dbReference type="PANTHER" id="PTHR42781:SF4">
    <property type="entry name" value="SPERMIDINE_PUTRESCINE IMPORT ATP-BINDING PROTEIN POTA"/>
    <property type="match status" value="1"/>
</dbReference>
<evidence type="ECO:0000256" key="6">
    <source>
        <dbReference type="ARBA" id="ARBA00023004"/>
    </source>
</evidence>
<evidence type="ECO:0000256" key="9">
    <source>
        <dbReference type="ARBA" id="ARBA00066388"/>
    </source>
</evidence>
<dbReference type="SMART" id="SM00382">
    <property type="entry name" value="AAA"/>
    <property type="match status" value="1"/>
</dbReference>
<dbReference type="PROSITE" id="PS00211">
    <property type="entry name" value="ABC_TRANSPORTER_1"/>
    <property type="match status" value="1"/>
</dbReference>
<sequence>MELELRGVTKAYTDTPVLRGIDLDIPAGLATAVVGPSGSGKTTLLRIIAGFLTADSGTVRADGRDLLALPVHRRGIGYVPQEGALLPHLSVAGNIGFGLDRAERRSGRRVADLMELVSLAPELANRYPHQLSGGQQQRVALARALARRPGVVLLDEPFSSLDAGLRHQTRSALGEVLRSEAVTTVLVTHDQDEALSFADQVAVLDGGRLAQVADPVSLYTRPDNRATALFLGDAVLLSGTVSGGRVRTALGELDCVGGADQGPTEVLLRPEQLRVDPTGPLHARVLRTDYFGHDVVGHLEVGGLTLMMRHHDPRDLVAGTEINFRVVGPAVLLEPAERSG</sequence>
<evidence type="ECO:0000256" key="3">
    <source>
        <dbReference type="ARBA" id="ARBA00022496"/>
    </source>
</evidence>
<accession>A0A255GU47</accession>
<dbReference type="Pfam" id="PF00005">
    <property type="entry name" value="ABC_tran"/>
    <property type="match status" value="1"/>
</dbReference>
<evidence type="ECO:0000259" key="10">
    <source>
        <dbReference type="PROSITE" id="PS50893"/>
    </source>
</evidence>
<dbReference type="Gene3D" id="3.40.50.300">
    <property type="entry name" value="P-loop containing nucleotide triphosphate hydrolases"/>
    <property type="match status" value="1"/>
</dbReference>
<dbReference type="PANTHER" id="PTHR42781">
    <property type="entry name" value="SPERMIDINE/PUTRESCINE IMPORT ATP-BINDING PROTEIN POTA"/>
    <property type="match status" value="1"/>
</dbReference>
<protein>
    <recommendedName>
        <fullName evidence="9">ABC-type quaternary amine transporter</fullName>
        <ecNumber evidence="9">7.6.2.9</ecNumber>
    </recommendedName>
</protein>
<evidence type="ECO:0000256" key="4">
    <source>
        <dbReference type="ARBA" id="ARBA00022741"/>
    </source>
</evidence>
<dbReference type="EMBL" id="NMVO01000002">
    <property type="protein sequence ID" value="OYO16694.1"/>
    <property type="molecule type" value="Genomic_DNA"/>
</dbReference>
<keyword evidence="2" id="KW-1003">Cell membrane</keyword>
<dbReference type="AlphaFoldDB" id="A0A255GU47"/>
<evidence type="ECO:0000313" key="11">
    <source>
        <dbReference type="EMBL" id="OYO16694.1"/>
    </source>
</evidence>
<dbReference type="InterPro" id="IPR050093">
    <property type="entry name" value="ABC_SmlMolc_Importer"/>
</dbReference>
<dbReference type="InterPro" id="IPR013611">
    <property type="entry name" value="Transp-assoc_OB_typ2"/>
</dbReference>
<evidence type="ECO:0000313" key="12">
    <source>
        <dbReference type="Proteomes" id="UP000215896"/>
    </source>
</evidence>
<keyword evidence="4" id="KW-0547">Nucleotide-binding</keyword>
<dbReference type="InterPro" id="IPR015853">
    <property type="entry name" value="ABC_transpr_FbpC"/>
</dbReference>
<keyword evidence="12" id="KW-1185">Reference proteome</keyword>
<evidence type="ECO:0000256" key="8">
    <source>
        <dbReference type="ARBA" id="ARBA00023136"/>
    </source>
</evidence>
<gene>
    <name evidence="11" type="ORF">CGZ94_03400</name>
</gene>
<keyword evidence="7" id="KW-0406">Ion transport</keyword>
<dbReference type="InterPro" id="IPR003593">
    <property type="entry name" value="AAA+_ATPase"/>
</dbReference>
<dbReference type="RefSeq" id="WP_094404747.1">
    <property type="nucleotide sequence ID" value="NZ_NMVO01000002.1"/>
</dbReference>
<evidence type="ECO:0000256" key="1">
    <source>
        <dbReference type="ARBA" id="ARBA00022448"/>
    </source>
</evidence>
<dbReference type="SUPFAM" id="SSF50331">
    <property type="entry name" value="MOP-like"/>
    <property type="match status" value="1"/>
</dbReference>
<dbReference type="InterPro" id="IPR017871">
    <property type="entry name" value="ABC_transporter-like_CS"/>
</dbReference>
<dbReference type="InterPro" id="IPR003439">
    <property type="entry name" value="ABC_transporter-like_ATP-bd"/>
</dbReference>
<keyword evidence="5 11" id="KW-0067">ATP-binding</keyword>
<evidence type="ECO:0000256" key="2">
    <source>
        <dbReference type="ARBA" id="ARBA00022475"/>
    </source>
</evidence>
<dbReference type="SUPFAM" id="SSF52540">
    <property type="entry name" value="P-loop containing nucleoside triphosphate hydrolases"/>
    <property type="match status" value="1"/>
</dbReference>
<dbReference type="GO" id="GO:0005524">
    <property type="term" value="F:ATP binding"/>
    <property type="evidence" value="ECO:0007669"/>
    <property type="project" value="UniProtKB-KW"/>
</dbReference>
<dbReference type="InterPro" id="IPR008995">
    <property type="entry name" value="Mo/tungstate-bd_C_term_dom"/>
</dbReference>
<reference evidence="11 12" key="1">
    <citation type="submission" date="2017-07" db="EMBL/GenBank/DDBJ databases">
        <title>Draft whole genome sequences of clinical Proprionibacteriaceae strains.</title>
        <authorList>
            <person name="Bernier A.-M."/>
            <person name="Bernard K."/>
            <person name="Domingo M.-C."/>
        </authorList>
    </citation>
    <scope>NUCLEOTIDE SEQUENCE [LARGE SCALE GENOMIC DNA]</scope>
    <source>
        <strain evidence="11 12">NML 030167</strain>
    </source>
</reference>
<evidence type="ECO:0000256" key="5">
    <source>
        <dbReference type="ARBA" id="ARBA00022840"/>
    </source>
</evidence>
<dbReference type="GO" id="GO:0043190">
    <property type="term" value="C:ATP-binding cassette (ABC) transporter complex"/>
    <property type="evidence" value="ECO:0007669"/>
    <property type="project" value="InterPro"/>
</dbReference>
<proteinExistence type="predicted"/>
<keyword evidence="3" id="KW-0410">Iron transport</keyword>
<comment type="caution">
    <text evidence="11">The sequence shown here is derived from an EMBL/GenBank/DDBJ whole genome shotgun (WGS) entry which is preliminary data.</text>
</comment>
<dbReference type="GO" id="GO:0016887">
    <property type="term" value="F:ATP hydrolysis activity"/>
    <property type="evidence" value="ECO:0007669"/>
    <property type="project" value="InterPro"/>
</dbReference>
<dbReference type="EC" id="7.6.2.9" evidence="9"/>
<dbReference type="Proteomes" id="UP000215896">
    <property type="component" value="Unassembled WGS sequence"/>
</dbReference>
<feature type="domain" description="ABC transporter" evidence="10">
    <location>
        <begin position="3"/>
        <end position="231"/>
    </location>
</feature>
<dbReference type="GO" id="GO:0015408">
    <property type="term" value="F:ABC-type ferric iron transporter activity"/>
    <property type="evidence" value="ECO:0007669"/>
    <property type="project" value="InterPro"/>
</dbReference>
<evidence type="ECO:0000256" key="7">
    <source>
        <dbReference type="ARBA" id="ARBA00023065"/>
    </source>
</evidence>
<dbReference type="PROSITE" id="PS50893">
    <property type="entry name" value="ABC_TRANSPORTER_2"/>
    <property type="match status" value="1"/>
</dbReference>
<keyword evidence="8" id="KW-0472">Membrane</keyword>
<dbReference type="InterPro" id="IPR027417">
    <property type="entry name" value="P-loop_NTPase"/>
</dbReference>
<dbReference type="OrthoDB" id="3180400at2"/>
<dbReference type="GO" id="GO:0015418">
    <property type="term" value="F:ABC-type quaternary ammonium compound transporting activity"/>
    <property type="evidence" value="ECO:0007669"/>
    <property type="project" value="UniProtKB-EC"/>
</dbReference>
<name>A0A255GU47_9ACTN</name>
<organism evidence="11 12">
    <name type="scientific">Enemella evansiae</name>
    <dbReference type="NCBI Taxonomy" id="2016499"/>
    <lineage>
        <taxon>Bacteria</taxon>
        <taxon>Bacillati</taxon>
        <taxon>Actinomycetota</taxon>
        <taxon>Actinomycetes</taxon>
        <taxon>Propionibacteriales</taxon>
        <taxon>Propionibacteriaceae</taxon>
        <taxon>Enemella</taxon>
    </lineage>
</organism>
<dbReference type="FunFam" id="3.40.50.300:FF:000425">
    <property type="entry name" value="Probable ABC transporter, ATP-binding subunit"/>
    <property type="match status" value="1"/>
</dbReference>
<keyword evidence="6" id="KW-0408">Iron</keyword>